<dbReference type="CDD" id="cd17551">
    <property type="entry name" value="REC_RpfG-like"/>
    <property type="match status" value="1"/>
</dbReference>
<dbReference type="Pfam" id="PF00072">
    <property type="entry name" value="Response_reg"/>
    <property type="match status" value="1"/>
</dbReference>
<dbReference type="Gene3D" id="3.40.50.2300">
    <property type="match status" value="1"/>
</dbReference>
<dbReference type="GO" id="GO:0000160">
    <property type="term" value="P:phosphorelay signal transduction system"/>
    <property type="evidence" value="ECO:0007669"/>
    <property type="project" value="InterPro"/>
</dbReference>
<evidence type="ECO:0000313" key="5">
    <source>
        <dbReference type="Proteomes" id="UP000565262"/>
    </source>
</evidence>
<dbReference type="SMART" id="SM00471">
    <property type="entry name" value="HDc"/>
    <property type="match status" value="1"/>
</dbReference>
<dbReference type="PROSITE" id="PS50110">
    <property type="entry name" value="RESPONSE_REGULATORY"/>
    <property type="match status" value="1"/>
</dbReference>
<name>A0A839IQQ8_9GAMM</name>
<reference evidence="4 5" key="1">
    <citation type="submission" date="2020-08" db="EMBL/GenBank/DDBJ databases">
        <title>Oceanospirillum sp. nov. isolated from marine sediment.</title>
        <authorList>
            <person name="Ji X."/>
        </authorList>
    </citation>
    <scope>NUCLEOTIDE SEQUENCE [LARGE SCALE GENOMIC DNA]</scope>
    <source>
        <strain evidence="4 5">D5</strain>
    </source>
</reference>
<dbReference type="Proteomes" id="UP000565262">
    <property type="component" value="Unassembled WGS sequence"/>
</dbReference>
<dbReference type="InterPro" id="IPR037522">
    <property type="entry name" value="HD_GYP_dom"/>
</dbReference>
<dbReference type="InterPro" id="IPR011006">
    <property type="entry name" value="CheY-like_superfamily"/>
</dbReference>
<dbReference type="PANTHER" id="PTHR45228">
    <property type="entry name" value="CYCLIC DI-GMP PHOSPHODIESTERASE TM_0186-RELATED"/>
    <property type="match status" value="1"/>
</dbReference>
<dbReference type="PANTHER" id="PTHR45228:SF1">
    <property type="entry name" value="CYCLIC DI-GMP PHOSPHODIESTERASE TM_0186"/>
    <property type="match status" value="1"/>
</dbReference>
<dbReference type="InterPro" id="IPR003607">
    <property type="entry name" value="HD/PDEase_dom"/>
</dbReference>
<keyword evidence="5" id="KW-1185">Reference proteome</keyword>
<dbReference type="PROSITE" id="PS51832">
    <property type="entry name" value="HD_GYP"/>
    <property type="match status" value="1"/>
</dbReference>
<sequence>MTASMINLFDARLLIVDDEPVNVKLLERTLAKAGYTSIRSTMDPRQVCDLFAEHQFDLILLDLNMPHMDGFAVMRALAERFSPLPQVLVLTAQSAQEFRTQALELGARDYVTKPFERNELLHRVSNLLESKLYREGLERLNESLEHKVIERTAELNETRLQVVRRLGRAAEYRDNETGLHIVRMSKISRLLGEAMGMDDAQCDLLLNASPMHDIGKIGIPDHILLKPGKFEPDEWEIMKTHSQIGADILEGAESDLLRMAGEIALTHHEKWDGTGYPNGLQGEEIPLVGRICAIADVFDALTSERPYKRAWAVEDALKLIRENRGLHFDPAIVDAFMDNLDEILNIRDAHKEPESEQYQGD</sequence>
<dbReference type="EMBL" id="JACJFM010000007">
    <property type="protein sequence ID" value="MBB1486556.1"/>
    <property type="molecule type" value="Genomic_DNA"/>
</dbReference>
<comment type="caution">
    <text evidence="4">The sequence shown here is derived from an EMBL/GenBank/DDBJ whole genome shotgun (WGS) entry which is preliminary data.</text>
</comment>
<evidence type="ECO:0000259" key="2">
    <source>
        <dbReference type="PROSITE" id="PS50110"/>
    </source>
</evidence>
<dbReference type="SMART" id="SM00448">
    <property type="entry name" value="REC"/>
    <property type="match status" value="1"/>
</dbReference>
<dbReference type="GO" id="GO:0008081">
    <property type="term" value="F:phosphoric diester hydrolase activity"/>
    <property type="evidence" value="ECO:0007669"/>
    <property type="project" value="UniProtKB-ARBA"/>
</dbReference>
<gene>
    <name evidence="4" type="ORF">H4O21_08030</name>
</gene>
<dbReference type="RefSeq" id="WP_182808330.1">
    <property type="nucleotide sequence ID" value="NZ_JACJFM010000007.1"/>
</dbReference>
<feature type="domain" description="Response regulatory" evidence="2">
    <location>
        <begin position="12"/>
        <end position="128"/>
    </location>
</feature>
<dbReference type="Pfam" id="PF13487">
    <property type="entry name" value="HD_5"/>
    <property type="match status" value="1"/>
</dbReference>
<dbReference type="CDD" id="cd00077">
    <property type="entry name" value="HDc"/>
    <property type="match status" value="1"/>
</dbReference>
<evidence type="ECO:0000259" key="3">
    <source>
        <dbReference type="PROSITE" id="PS51832"/>
    </source>
</evidence>
<protein>
    <submittedName>
        <fullName evidence="4">Response regulator</fullName>
    </submittedName>
</protein>
<dbReference type="AlphaFoldDB" id="A0A839IQQ8"/>
<proteinExistence type="predicted"/>
<organism evidence="4 5">
    <name type="scientific">Oceanospirillum sediminis</name>
    <dbReference type="NCBI Taxonomy" id="2760088"/>
    <lineage>
        <taxon>Bacteria</taxon>
        <taxon>Pseudomonadati</taxon>
        <taxon>Pseudomonadota</taxon>
        <taxon>Gammaproteobacteria</taxon>
        <taxon>Oceanospirillales</taxon>
        <taxon>Oceanospirillaceae</taxon>
        <taxon>Oceanospirillum</taxon>
    </lineage>
</organism>
<feature type="modified residue" description="4-aspartylphosphate" evidence="1">
    <location>
        <position position="62"/>
    </location>
</feature>
<dbReference type="SUPFAM" id="SSF52172">
    <property type="entry name" value="CheY-like"/>
    <property type="match status" value="1"/>
</dbReference>
<evidence type="ECO:0000313" key="4">
    <source>
        <dbReference type="EMBL" id="MBB1486556.1"/>
    </source>
</evidence>
<accession>A0A839IQQ8</accession>
<feature type="domain" description="HD-GYP" evidence="3">
    <location>
        <begin position="155"/>
        <end position="352"/>
    </location>
</feature>
<evidence type="ECO:0000256" key="1">
    <source>
        <dbReference type="PROSITE-ProRule" id="PRU00169"/>
    </source>
</evidence>
<dbReference type="InterPro" id="IPR001789">
    <property type="entry name" value="Sig_transdc_resp-reg_receiver"/>
</dbReference>
<dbReference type="InterPro" id="IPR052020">
    <property type="entry name" value="Cyclic_di-GMP/3'3'-cGAMP_PDE"/>
</dbReference>
<dbReference type="SUPFAM" id="SSF109604">
    <property type="entry name" value="HD-domain/PDEase-like"/>
    <property type="match status" value="1"/>
</dbReference>
<dbReference type="Gene3D" id="1.10.3210.10">
    <property type="entry name" value="Hypothetical protein af1432"/>
    <property type="match status" value="1"/>
</dbReference>
<keyword evidence="1" id="KW-0597">Phosphoprotein</keyword>